<dbReference type="EMBL" id="FP929128">
    <property type="protein sequence ID" value="CBX96134.1"/>
    <property type="molecule type" value="Genomic_DNA"/>
</dbReference>
<dbReference type="HOGENOM" id="CLU_1428255_0_0_1"/>
<feature type="region of interest" description="Disordered" evidence="1">
    <location>
        <begin position="156"/>
        <end position="190"/>
    </location>
</feature>
<sequence>MAKSSSTDVTSSPHPSNHCSITCPTPSTPVLAAASSLPRPVPPFLTVETSLTSALDFAPRHCNPGMPTYSTRQDRHVMVLCPSPSSLQASSACDQVRTLVPELAAASDFPAFIRPLASRGSGMRGGLPHAPLSGGVAAGIAAVLAMQHTRQMLYNSDSQTQMSKKETPHGNKVDEEVQPTSQHAVLPNHA</sequence>
<organism evidence="3">
    <name type="scientific">Leptosphaeria maculans (strain JN3 / isolate v23.1.3 / race Av1-4-5-6-7-8)</name>
    <name type="common">Blackleg fungus</name>
    <name type="synonym">Phoma lingam</name>
    <dbReference type="NCBI Taxonomy" id="985895"/>
    <lineage>
        <taxon>Eukaryota</taxon>
        <taxon>Fungi</taxon>
        <taxon>Dikarya</taxon>
        <taxon>Ascomycota</taxon>
        <taxon>Pezizomycotina</taxon>
        <taxon>Dothideomycetes</taxon>
        <taxon>Pleosporomycetidae</taxon>
        <taxon>Pleosporales</taxon>
        <taxon>Pleosporineae</taxon>
        <taxon>Leptosphaeriaceae</taxon>
        <taxon>Plenodomus</taxon>
        <taxon>Plenodomus lingam/Leptosphaeria maculans species complex</taxon>
    </lineage>
</organism>
<reference evidence="3" key="1">
    <citation type="journal article" date="2011" name="Nat. Commun.">
        <title>Effector diversification within compartments of the Leptosphaeria maculans genome affected by Repeat-Induced Point mutations.</title>
        <authorList>
            <person name="Rouxel T."/>
            <person name="Grandaubert J."/>
            <person name="Hane J.K."/>
            <person name="Hoede C."/>
            <person name="van de Wouw A.P."/>
            <person name="Couloux A."/>
            <person name="Dominguez V."/>
            <person name="Anthouard V."/>
            <person name="Bally P."/>
            <person name="Bourras S."/>
            <person name="Cozijnsen A.J."/>
            <person name="Ciuffetti L.M."/>
            <person name="Degrave A."/>
            <person name="Dilmaghani A."/>
            <person name="Duret L."/>
            <person name="Fudal I."/>
            <person name="Goodwin S.B."/>
            <person name="Gout L."/>
            <person name="Glaser N."/>
            <person name="Linglin J."/>
            <person name="Kema G.H.J."/>
            <person name="Lapalu N."/>
            <person name="Lawrence C.B."/>
            <person name="May K."/>
            <person name="Meyer M."/>
            <person name="Ollivier B."/>
            <person name="Poulain J."/>
            <person name="Schoch C.L."/>
            <person name="Simon A."/>
            <person name="Spatafora J.W."/>
            <person name="Stachowiak A."/>
            <person name="Turgeon B.G."/>
            <person name="Tyler B.M."/>
            <person name="Vincent D."/>
            <person name="Weissenbach J."/>
            <person name="Amselem J."/>
            <person name="Quesneville H."/>
            <person name="Oliver R.P."/>
            <person name="Wincker P."/>
            <person name="Balesdent M.-H."/>
            <person name="Howlett B.J."/>
        </authorList>
    </citation>
    <scope>NUCLEOTIDE SEQUENCE [LARGE SCALE GENOMIC DNA]</scope>
    <source>
        <strain evidence="3">JN3 / isolate v23.1.3 / race Av1-4-5-6-7-8</strain>
    </source>
</reference>
<gene>
    <name evidence="2" type="ORF">LEMA_P110530.1</name>
</gene>
<feature type="region of interest" description="Disordered" evidence="1">
    <location>
        <begin position="1"/>
        <end position="20"/>
    </location>
</feature>
<keyword evidence="3" id="KW-1185">Reference proteome</keyword>
<protein>
    <submittedName>
        <fullName evidence="2">Predicted protein</fullName>
    </submittedName>
</protein>
<accession>E4ZXN9</accession>
<proteinExistence type="predicted"/>
<dbReference type="VEuPathDB" id="FungiDB:LEMA_P110530.1"/>
<dbReference type="Proteomes" id="UP000002668">
    <property type="component" value="Genome"/>
</dbReference>
<evidence type="ECO:0000256" key="1">
    <source>
        <dbReference type="SAM" id="MobiDB-lite"/>
    </source>
</evidence>
<evidence type="ECO:0000313" key="3">
    <source>
        <dbReference type="Proteomes" id="UP000002668"/>
    </source>
</evidence>
<dbReference type="AlphaFoldDB" id="E4ZXN9"/>
<feature type="compositionally biased region" description="Basic and acidic residues" evidence="1">
    <location>
        <begin position="163"/>
        <end position="175"/>
    </location>
</feature>
<evidence type="ECO:0000313" key="2">
    <source>
        <dbReference type="EMBL" id="CBX96134.1"/>
    </source>
</evidence>
<name>E4ZXN9_LEPMJ</name>
<dbReference type="InParanoid" id="E4ZXN9"/>